<dbReference type="AlphaFoldDB" id="A0A182PWT3"/>
<accession>A0A182PWT3</accession>
<dbReference type="InterPro" id="IPR036691">
    <property type="entry name" value="Endo/exonu/phosph_ase_sf"/>
</dbReference>
<dbReference type="GO" id="GO:0003824">
    <property type="term" value="F:catalytic activity"/>
    <property type="evidence" value="ECO:0007669"/>
    <property type="project" value="InterPro"/>
</dbReference>
<keyword evidence="3" id="KW-1185">Reference proteome</keyword>
<dbReference type="EnsemblMetazoa" id="AEPI011420-RA">
    <property type="protein sequence ID" value="AEPI011420-PA"/>
    <property type="gene ID" value="AEPI011420"/>
</dbReference>
<reference evidence="2" key="2">
    <citation type="submission" date="2020-05" db="UniProtKB">
        <authorList>
            <consortium name="EnsemblMetazoa"/>
        </authorList>
    </citation>
    <scope>IDENTIFICATION</scope>
    <source>
        <strain evidence="2">Epiroticus2</strain>
    </source>
</reference>
<dbReference type="InterPro" id="IPR005135">
    <property type="entry name" value="Endo/exonuclease/phosphatase"/>
</dbReference>
<dbReference type="SUPFAM" id="SSF56219">
    <property type="entry name" value="DNase I-like"/>
    <property type="match status" value="1"/>
</dbReference>
<dbReference type="Proteomes" id="UP000075885">
    <property type="component" value="Unassembled WGS sequence"/>
</dbReference>
<dbReference type="STRING" id="199890.A0A182PWT3"/>
<dbReference type="Gene3D" id="3.60.10.10">
    <property type="entry name" value="Endonuclease/exonuclease/phosphatase"/>
    <property type="match status" value="1"/>
</dbReference>
<proteinExistence type="predicted"/>
<dbReference type="VEuPathDB" id="VectorBase:AEPI011420"/>
<evidence type="ECO:0000259" key="1">
    <source>
        <dbReference type="Pfam" id="PF03372"/>
    </source>
</evidence>
<organism evidence="2 3">
    <name type="scientific">Anopheles epiroticus</name>
    <dbReference type="NCBI Taxonomy" id="199890"/>
    <lineage>
        <taxon>Eukaryota</taxon>
        <taxon>Metazoa</taxon>
        <taxon>Ecdysozoa</taxon>
        <taxon>Arthropoda</taxon>
        <taxon>Hexapoda</taxon>
        <taxon>Insecta</taxon>
        <taxon>Pterygota</taxon>
        <taxon>Neoptera</taxon>
        <taxon>Endopterygota</taxon>
        <taxon>Diptera</taxon>
        <taxon>Nematocera</taxon>
        <taxon>Culicoidea</taxon>
        <taxon>Culicidae</taxon>
        <taxon>Anophelinae</taxon>
        <taxon>Anopheles</taxon>
    </lineage>
</organism>
<feature type="domain" description="Endonuclease/exonuclease/phosphatase" evidence="1">
    <location>
        <begin position="1"/>
        <end position="166"/>
    </location>
</feature>
<dbReference type="Pfam" id="PF03372">
    <property type="entry name" value="Exo_endo_phos"/>
    <property type="match status" value="1"/>
</dbReference>
<protein>
    <submittedName>
        <fullName evidence="2">Endo/exonuclease/phosphatase domain-containing protein</fullName>
    </submittedName>
</protein>
<reference evidence="3" key="1">
    <citation type="submission" date="2013-03" db="EMBL/GenBank/DDBJ databases">
        <title>The Genome Sequence of Anopheles epiroticus epiroticus2.</title>
        <authorList>
            <consortium name="The Broad Institute Genomics Platform"/>
            <person name="Neafsey D.E."/>
            <person name="Howell P."/>
            <person name="Walker B."/>
            <person name="Young S.K."/>
            <person name="Zeng Q."/>
            <person name="Gargeya S."/>
            <person name="Fitzgerald M."/>
            <person name="Haas B."/>
            <person name="Abouelleil A."/>
            <person name="Allen A.W."/>
            <person name="Alvarado L."/>
            <person name="Arachchi H.M."/>
            <person name="Berlin A.M."/>
            <person name="Chapman S.B."/>
            <person name="Gainer-Dewar J."/>
            <person name="Goldberg J."/>
            <person name="Griggs A."/>
            <person name="Gujja S."/>
            <person name="Hansen M."/>
            <person name="Howarth C."/>
            <person name="Imamovic A."/>
            <person name="Ireland A."/>
            <person name="Larimer J."/>
            <person name="McCowan C."/>
            <person name="Murphy C."/>
            <person name="Pearson M."/>
            <person name="Poon T.W."/>
            <person name="Priest M."/>
            <person name="Roberts A."/>
            <person name="Saif S."/>
            <person name="Shea T."/>
            <person name="Sisk P."/>
            <person name="Sykes S."/>
            <person name="Wortman J."/>
            <person name="Nusbaum C."/>
            <person name="Birren B."/>
        </authorList>
    </citation>
    <scope>NUCLEOTIDE SEQUENCE [LARGE SCALE GENOMIC DNA]</scope>
    <source>
        <strain evidence="3">Epiroticus2</strain>
    </source>
</reference>
<sequence length="209" mass="23666">MDALRTFVRSADLDIIFLQEVYDAEFTIPGYNVLTNVNDEPLLLYARSLNSRLISLRLKNATTLCNIYAPSGSHRRTEREIFFNQTLPFYLQNARESVILAGDFNSVLNSKDATSGADISHALLCVVNSLGLCDSWEHLKGNAVEFSFIARTSGSRIDRCYVSKSLKDKLKTTYMHIIKHLQSVSPFQSVRLREETETGNSVRTFCRTK</sequence>
<evidence type="ECO:0000313" key="2">
    <source>
        <dbReference type="EnsemblMetazoa" id="AEPI011420-PA"/>
    </source>
</evidence>
<name>A0A182PWT3_9DIPT</name>
<evidence type="ECO:0000313" key="3">
    <source>
        <dbReference type="Proteomes" id="UP000075885"/>
    </source>
</evidence>